<proteinExistence type="predicted"/>
<gene>
    <name evidence="2" type="ORF">PsYK624_167280</name>
</gene>
<dbReference type="EMBL" id="BPQB01000154">
    <property type="protein sequence ID" value="GJF00440.1"/>
    <property type="molecule type" value="Genomic_DNA"/>
</dbReference>
<dbReference type="AlphaFoldDB" id="A0A9P3GTH7"/>
<protein>
    <submittedName>
        <fullName evidence="2">Uncharacterized protein</fullName>
    </submittedName>
</protein>
<sequence>MTCETALLRPLRPTSFARPRPITDLPQIRVDRRQRAVHPAATTSLAQACHHSFSARMTEPAYATTRCASTHTQRQTLSSLHSLLMPARGSMQARQPNTRAALRPFCDDAPQPPPRPHPSRTALAARQRSQRRPRPPSQRTASYRRRRTTPSDRPR</sequence>
<evidence type="ECO:0000313" key="3">
    <source>
        <dbReference type="Proteomes" id="UP000703269"/>
    </source>
</evidence>
<organism evidence="2 3">
    <name type="scientific">Phanerochaete sordida</name>
    <dbReference type="NCBI Taxonomy" id="48140"/>
    <lineage>
        <taxon>Eukaryota</taxon>
        <taxon>Fungi</taxon>
        <taxon>Dikarya</taxon>
        <taxon>Basidiomycota</taxon>
        <taxon>Agaricomycotina</taxon>
        <taxon>Agaricomycetes</taxon>
        <taxon>Polyporales</taxon>
        <taxon>Phanerochaetaceae</taxon>
        <taxon>Phanerochaete</taxon>
    </lineage>
</organism>
<name>A0A9P3GTH7_9APHY</name>
<evidence type="ECO:0000256" key="1">
    <source>
        <dbReference type="SAM" id="MobiDB-lite"/>
    </source>
</evidence>
<feature type="region of interest" description="Disordered" evidence="1">
    <location>
        <begin position="85"/>
        <end position="155"/>
    </location>
</feature>
<evidence type="ECO:0000313" key="2">
    <source>
        <dbReference type="EMBL" id="GJF00440.1"/>
    </source>
</evidence>
<reference evidence="2 3" key="1">
    <citation type="submission" date="2021-08" db="EMBL/GenBank/DDBJ databases">
        <title>Draft Genome Sequence of Phanerochaete sordida strain YK-624.</title>
        <authorList>
            <person name="Mori T."/>
            <person name="Dohra H."/>
            <person name="Suzuki T."/>
            <person name="Kawagishi H."/>
            <person name="Hirai H."/>
        </authorList>
    </citation>
    <scope>NUCLEOTIDE SEQUENCE [LARGE SCALE GENOMIC DNA]</scope>
    <source>
        <strain evidence="2 3">YK-624</strain>
    </source>
</reference>
<accession>A0A9P3GTH7</accession>
<keyword evidence="3" id="KW-1185">Reference proteome</keyword>
<dbReference type="Proteomes" id="UP000703269">
    <property type="component" value="Unassembled WGS sequence"/>
</dbReference>
<comment type="caution">
    <text evidence="2">The sequence shown here is derived from an EMBL/GenBank/DDBJ whole genome shotgun (WGS) entry which is preliminary data.</text>
</comment>